<proteinExistence type="predicted"/>
<protein>
    <submittedName>
        <fullName evidence="1">Uncharacterized protein</fullName>
    </submittedName>
</protein>
<reference evidence="1 2" key="1">
    <citation type="submission" date="2021-08" db="EMBL/GenBank/DDBJ databases">
        <title>Devosia salina sp. nov., isolated from the South China Sea sediment.</title>
        <authorList>
            <person name="Zhou Z."/>
        </authorList>
    </citation>
    <scope>NUCLEOTIDE SEQUENCE [LARGE SCALE GENOMIC DNA]</scope>
    <source>
        <strain evidence="1 2">SCS-3</strain>
    </source>
</reference>
<evidence type="ECO:0000313" key="2">
    <source>
        <dbReference type="Proteomes" id="UP000825799"/>
    </source>
</evidence>
<dbReference type="EMBL" id="CP080590">
    <property type="protein sequence ID" value="QYO75601.1"/>
    <property type="molecule type" value="Genomic_DNA"/>
</dbReference>
<sequence>MANKHREPLGRRLDRALFTRPLFETVLFENRLTVADRAVVVAWTLRSVAKYRWNQLRSVTGEMADIILFRVLARGRVPCTGMTPLLGAGALVWYQVTDWSVAQRVRRAFGRVSMRYDCTTLYCGWRQDAKRDEPLPVFVLLDAGRHVLEVAYADIGEHGVDSLSPGVGPDLRPMQAELVPALMALAIFLGVKDFDDQLSRFTDT</sequence>
<name>A0ABX8WC95_9HYPH</name>
<keyword evidence="2" id="KW-1185">Reference proteome</keyword>
<dbReference type="Proteomes" id="UP000825799">
    <property type="component" value="Chromosome"/>
</dbReference>
<organism evidence="1 2">
    <name type="scientific">Devosia salina</name>
    <dbReference type="NCBI Taxonomy" id="2860336"/>
    <lineage>
        <taxon>Bacteria</taxon>
        <taxon>Pseudomonadati</taxon>
        <taxon>Pseudomonadota</taxon>
        <taxon>Alphaproteobacteria</taxon>
        <taxon>Hyphomicrobiales</taxon>
        <taxon>Devosiaceae</taxon>
        <taxon>Devosia</taxon>
    </lineage>
</organism>
<accession>A0ABX8WC95</accession>
<evidence type="ECO:0000313" key="1">
    <source>
        <dbReference type="EMBL" id="QYO75601.1"/>
    </source>
</evidence>
<dbReference type="RefSeq" id="WP_220304099.1">
    <property type="nucleotide sequence ID" value="NZ_CP080590.1"/>
</dbReference>
<gene>
    <name evidence="1" type="ORF">K1X15_13270</name>
</gene>